<evidence type="ECO:0008006" key="3">
    <source>
        <dbReference type="Google" id="ProtNLM"/>
    </source>
</evidence>
<proteinExistence type="predicted"/>
<dbReference type="AlphaFoldDB" id="A0A2J6QFX2"/>
<sequence length="462" mass="52319">MLENPALSILGNDPARKHRINANSFQQNAITTINGWQYGVFYTDKVKGENKDGCFVNLSRRQITPSGSLNQNRDWQTFVFEDYKQIVDDGHNTISIGVCKGDGTIHLAFDHHCDELRYRISNLGVAGSASNQRWDASVFTETQNFLPGIASNELMNEVTYPRFINIDDDLLFTYRIGQAGLGSDILYRYSSITHQYLYLGQYLTGISNSPYINGLDYRQSRIHVSWCYRNCIQFDTSASPEAHKQQAGPNGPENNYDLNYAFSEDRGETWRSSDGHVMAKLGSKEGEIETTINPDAKGARVYEIPMLSGILNQEGQAADWEGGFWALNREKVERKEFWIAYYRDFSGHWTKRIVPSFSQPTETGSRGSICVDRKSDVYLVLPGNSDSSLEIMLARKDEEYVRFDSIWRGDGFDGEPLVDVQRLETSDILSVFTRTSRSVISDSNVVVLDFTLDRNGHDAVEV</sequence>
<keyword evidence="2" id="KW-1185">Reference proteome</keyword>
<dbReference type="OrthoDB" id="9978204at2759"/>
<gene>
    <name evidence="1" type="ORF">NA56DRAFT_620430</name>
</gene>
<name>A0A2J6QFX2_9HELO</name>
<organism evidence="1 2">
    <name type="scientific">Hyaloscypha hepaticicola</name>
    <dbReference type="NCBI Taxonomy" id="2082293"/>
    <lineage>
        <taxon>Eukaryota</taxon>
        <taxon>Fungi</taxon>
        <taxon>Dikarya</taxon>
        <taxon>Ascomycota</taxon>
        <taxon>Pezizomycotina</taxon>
        <taxon>Leotiomycetes</taxon>
        <taxon>Helotiales</taxon>
        <taxon>Hyaloscyphaceae</taxon>
        <taxon>Hyaloscypha</taxon>
    </lineage>
</organism>
<protein>
    <recommendedName>
        <fullName evidence="3">Dockerin type 1</fullName>
    </recommendedName>
</protein>
<dbReference type="Proteomes" id="UP000235672">
    <property type="component" value="Unassembled WGS sequence"/>
</dbReference>
<reference evidence="1 2" key="1">
    <citation type="submission" date="2016-05" db="EMBL/GenBank/DDBJ databases">
        <title>A degradative enzymes factory behind the ericoid mycorrhizal symbiosis.</title>
        <authorList>
            <consortium name="DOE Joint Genome Institute"/>
            <person name="Martino E."/>
            <person name="Morin E."/>
            <person name="Grelet G."/>
            <person name="Kuo A."/>
            <person name="Kohler A."/>
            <person name="Daghino S."/>
            <person name="Barry K."/>
            <person name="Choi C."/>
            <person name="Cichocki N."/>
            <person name="Clum A."/>
            <person name="Copeland A."/>
            <person name="Hainaut M."/>
            <person name="Haridas S."/>
            <person name="Labutti K."/>
            <person name="Lindquist E."/>
            <person name="Lipzen A."/>
            <person name="Khouja H.-R."/>
            <person name="Murat C."/>
            <person name="Ohm R."/>
            <person name="Olson A."/>
            <person name="Spatafora J."/>
            <person name="Veneault-Fourrey C."/>
            <person name="Henrissat B."/>
            <person name="Grigoriev I."/>
            <person name="Martin F."/>
            <person name="Perotto S."/>
        </authorList>
    </citation>
    <scope>NUCLEOTIDE SEQUENCE [LARGE SCALE GENOMIC DNA]</scope>
    <source>
        <strain evidence="1 2">UAMH 7357</strain>
    </source>
</reference>
<accession>A0A2J6QFX2</accession>
<evidence type="ECO:0000313" key="1">
    <source>
        <dbReference type="EMBL" id="PMD25118.1"/>
    </source>
</evidence>
<dbReference type="Pfam" id="PF15892">
    <property type="entry name" value="BNR_4"/>
    <property type="match status" value="1"/>
</dbReference>
<dbReference type="EMBL" id="KZ613471">
    <property type="protein sequence ID" value="PMD25118.1"/>
    <property type="molecule type" value="Genomic_DNA"/>
</dbReference>
<evidence type="ECO:0000313" key="2">
    <source>
        <dbReference type="Proteomes" id="UP000235672"/>
    </source>
</evidence>